<reference evidence="4" key="2">
    <citation type="submission" date="2015-01" db="EMBL/GenBank/DDBJ databases">
        <title>Evolutionary Origins and Diversification of the Mycorrhizal Mutualists.</title>
        <authorList>
            <consortium name="DOE Joint Genome Institute"/>
            <consortium name="Mycorrhizal Genomics Consortium"/>
            <person name="Kohler A."/>
            <person name="Kuo A."/>
            <person name="Nagy L.G."/>
            <person name="Floudas D."/>
            <person name="Copeland A."/>
            <person name="Barry K.W."/>
            <person name="Cichocki N."/>
            <person name="Veneault-Fourrey C."/>
            <person name="LaButti K."/>
            <person name="Lindquist E.A."/>
            <person name="Lipzen A."/>
            <person name="Lundell T."/>
            <person name="Morin E."/>
            <person name="Murat C."/>
            <person name="Riley R."/>
            <person name="Ohm R."/>
            <person name="Sun H."/>
            <person name="Tunlid A."/>
            <person name="Henrissat B."/>
            <person name="Grigoriev I.V."/>
            <person name="Hibbett D.S."/>
            <person name="Martin F."/>
        </authorList>
    </citation>
    <scope>NUCLEOTIDE SEQUENCE [LARGE SCALE GENOMIC DNA]</scope>
    <source>
        <strain evidence="4">Foug A</strain>
    </source>
</reference>
<gene>
    <name evidence="3" type="ORF">SCLCIDRAFT_133118</name>
</gene>
<evidence type="ECO:0000313" key="4">
    <source>
        <dbReference type="Proteomes" id="UP000053989"/>
    </source>
</evidence>
<proteinExistence type="predicted"/>
<keyword evidence="4" id="KW-1185">Reference proteome</keyword>
<feature type="transmembrane region" description="Helical" evidence="2">
    <location>
        <begin position="213"/>
        <end position="230"/>
    </location>
</feature>
<sequence length="383" mass="41451">MAPTTYSGALQPKKKAELLEIALALDISEKGTKEEIQARIKKHLDDNPHLGDNPAFTGLFGRRKRSVQPHLPSSCSVPSSTSESAADAVAKKTGVSVKTNGPVHTRASRRSAVLDAVREGTPVPEAREVSMMFKNPPLSPEEPTSTLIATQTPSRGIAGPLVTSTPRSVLRNIPKPSIQLATSAFQRIQTDTRQTANKLLLASRLVLSNSTNVWLISVLLELLYILYIVIPWKTIEVILFPVASNLGFSIYYPPLATFASPTFWMILIHWAGPSIIIPAIFGSLVSFHPAISSTARAPRASFFDPLTASVIRVAAQYAYPYDALKHTTECIDILGPKWRLLDASVAAALAFAEAIAAAPGAYADPKQRQRVTKRSTLPEGTMP</sequence>
<feature type="transmembrane region" description="Helical" evidence="2">
    <location>
        <begin position="237"/>
        <end position="256"/>
    </location>
</feature>
<evidence type="ECO:0000256" key="1">
    <source>
        <dbReference type="SAM" id="MobiDB-lite"/>
    </source>
</evidence>
<dbReference type="STRING" id="1036808.A0A0C3DIU7"/>
<feature type="region of interest" description="Disordered" evidence="1">
    <location>
        <begin position="64"/>
        <end position="146"/>
    </location>
</feature>
<reference evidence="3 4" key="1">
    <citation type="submission" date="2014-04" db="EMBL/GenBank/DDBJ databases">
        <authorList>
            <consortium name="DOE Joint Genome Institute"/>
            <person name="Kuo A."/>
            <person name="Kohler A."/>
            <person name="Nagy L.G."/>
            <person name="Floudas D."/>
            <person name="Copeland A."/>
            <person name="Barry K.W."/>
            <person name="Cichocki N."/>
            <person name="Veneault-Fourrey C."/>
            <person name="LaButti K."/>
            <person name="Lindquist E.A."/>
            <person name="Lipzen A."/>
            <person name="Lundell T."/>
            <person name="Morin E."/>
            <person name="Murat C."/>
            <person name="Sun H."/>
            <person name="Tunlid A."/>
            <person name="Henrissat B."/>
            <person name="Grigoriev I.V."/>
            <person name="Hibbett D.S."/>
            <person name="Martin F."/>
            <person name="Nordberg H.P."/>
            <person name="Cantor M.N."/>
            <person name="Hua S.X."/>
        </authorList>
    </citation>
    <scope>NUCLEOTIDE SEQUENCE [LARGE SCALE GENOMIC DNA]</scope>
    <source>
        <strain evidence="3 4">Foug A</strain>
    </source>
</reference>
<dbReference type="InParanoid" id="A0A0C3DIU7"/>
<evidence type="ECO:0000256" key="2">
    <source>
        <dbReference type="SAM" id="Phobius"/>
    </source>
</evidence>
<keyword evidence="2" id="KW-0472">Membrane</keyword>
<accession>A0A0C3DIU7</accession>
<keyword evidence="2" id="KW-1133">Transmembrane helix</keyword>
<organism evidence="3 4">
    <name type="scientific">Scleroderma citrinum Foug A</name>
    <dbReference type="NCBI Taxonomy" id="1036808"/>
    <lineage>
        <taxon>Eukaryota</taxon>
        <taxon>Fungi</taxon>
        <taxon>Dikarya</taxon>
        <taxon>Basidiomycota</taxon>
        <taxon>Agaricomycotina</taxon>
        <taxon>Agaricomycetes</taxon>
        <taxon>Agaricomycetidae</taxon>
        <taxon>Boletales</taxon>
        <taxon>Sclerodermatineae</taxon>
        <taxon>Sclerodermataceae</taxon>
        <taxon>Scleroderma</taxon>
    </lineage>
</organism>
<dbReference type="Proteomes" id="UP000053989">
    <property type="component" value="Unassembled WGS sequence"/>
</dbReference>
<dbReference type="InterPro" id="IPR038872">
    <property type="entry name" value="Put_GTT3"/>
</dbReference>
<keyword evidence="2" id="KW-0812">Transmembrane</keyword>
<dbReference type="PANTHER" id="PTHR41807:SF1">
    <property type="entry name" value="GLUTATHIONE TRANSFERASE 3"/>
    <property type="match status" value="1"/>
</dbReference>
<evidence type="ECO:0000313" key="3">
    <source>
        <dbReference type="EMBL" id="KIM56254.1"/>
    </source>
</evidence>
<dbReference type="OrthoDB" id="5569309at2759"/>
<dbReference type="AlphaFoldDB" id="A0A0C3DIU7"/>
<dbReference type="HOGENOM" id="CLU_706084_0_0_1"/>
<dbReference type="PANTHER" id="PTHR41807">
    <property type="entry name" value="GLUTATHIONE TRANSFERASE 3"/>
    <property type="match status" value="1"/>
</dbReference>
<dbReference type="EMBL" id="KN822120">
    <property type="protein sequence ID" value="KIM56254.1"/>
    <property type="molecule type" value="Genomic_DNA"/>
</dbReference>
<feature type="compositionally biased region" description="Low complexity" evidence="1">
    <location>
        <begin position="73"/>
        <end position="84"/>
    </location>
</feature>
<evidence type="ECO:0008006" key="5">
    <source>
        <dbReference type="Google" id="ProtNLM"/>
    </source>
</evidence>
<name>A0A0C3DIU7_9AGAM</name>
<protein>
    <recommendedName>
        <fullName evidence="5">SAP domain-containing protein</fullName>
    </recommendedName>
</protein>
<dbReference type="GO" id="GO:0016020">
    <property type="term" value="C:membrane"/>
    <property type="evidence" value="ECO:0007669"/>
    <property type="project" value="TreeGrafter"/>
</dbReference>
<feature type="transmembrane region" description="Helical" evidence="2">
    <location>
        <begin position="262"/>
        <end position="287"/>
    </location>
</feature>